<evidence type="ECO:0000313" key="1">
    <source>
        <dbReference type="EMBL" id="CAD8097366.1"/>
    </source>
</evidence>
<dbReference type="EMBL" id="CAJJDM010000107">
    <property type="protein sequence ID" value="CAD8097366.1"/>
    <property type="molecule type" value="Genomic_DNA"/>
</dbReference>
<dbReference type="Proteomes" id="UP000688137">
    <property type="component" value="Unassembled WGS sequence"/>
</dbReference>
<proteinExistence type="predicted"/>
<protein>
    <submittedName>
        <fullName evidence="1">Uncharacterized protein</fullName>
    </submittedName>
</protein>
<sequence length="625" mass="72498">MDKLKARIYSVMIKIIQRKQQLLFVGQYDLGKRQGEWQIVSQNSILGGGSYDADGLKNGKWTEVQYILSGCILIKETGEYQNGIKIGQWVVNWVEILTKNNKIIGGGNYDNNGIKQGLWQDLIEDFCEQNKLIYKGTYQDGVRIGEWIILSTKDIPNFTSTNQYSIKVRGGGKYDQKGLKDGLWNEPCQSYRQKCEIFQNGEYKKGKKFGQWNITFKKKLFLRDNKESKFEEIGGGIYNDSGEKIGLWKELSDNFSEDSQIVLEGNYINCKKTGKWISKYRYSESNNFEIIGCENYDQNGLKSGLSKEVSENFSDSCQVIEIVQYQNGKKFGRSQIEYRKIHGSQFVQIGEGNYNQKGKKDGIWTELHYKFRDFCQVMKKGSYQNGIKQDNWDILFREFADQDFVKIGGGVFEKGVKNGQWTEIDDKFCRSRQIIQKLEYNLGQKVGRSEIFFRNHKTNDFLVIGKGQYDTTGSKHGEWLEPHEYFWEHYQLNWLGSYKFGVKQGLWQISKNLWSQPTDIIAGGTYDDDGNKDKKWTDLGWNCLQSSFILSEGEYSSGKKTGEWVLKLQVYDEIQQIGSCSYDDNGLKNGKCIDFDQNFFFNKCAYQSTYIHGIKLNDSREFFIR</sequence>
<dbReference type="PANTHER" id="PTHR33706:SF1">
    <property type="entry name" value="TPR REPEAT PROTEIN"/>
    <property type="match status" value="1"/>
</dbReference>
<keyword evidence="2" id="KW-1185">Reference proteome</keyword>
<accession>A0A8S1P2Y7</accession>
<evidence type="ECO:0000313" key="2">
    <source>
        <dbReference type="Proteomes" id="UP000688137"/>
    </source>
</evidence>
<comment type="caution">
    <text evidence="1">The sequence shown here is derived from an EMBL/GenBank/DDBJ whole genome shotgun (WGS) entry which is preliminary data.</text>
</comment>
<name>A0A8S1P2Y7_PARPR</name>
<reference evidence="1" key="1">
    <citation type="submission" date="2021-01" db="EMBL/GenBank/DDBJ databases">
        <authorList>
            <consortium name="Genoscope - CEA"/>
            <person name="William W."/>
        </authorList>
    </citation>
    <scope>NUCLEOTIDE SEQUENCE</scope>
</reference>
<dbReference type="AlphaFoldDB" id="A0A8S1P2Y7"/>
<organism evidence="1 2">
    <name type="scientific">Paramecium primaurelia</name>
    <dbReference type="NCBI Taxonomy" id="5886"/>
    <lineage>
        <taxon>Eukaryota</taxon>
        <taxon>Sar</taxon>
        <taxon>Alveolata</taxon>
        <taxon>Ciliophora</taxon>
        <taxon>Intramacronucleata</taxon>
        <taxon>Oligohymenophorea</taxon>
        <taxon>Peniculida</taxon>
        <taxon>Parameciidae</taxon>
        <taxon>Paramecium</taxon>
    </lineage>
</organism>
<dbReference type="OMA" id="FFNKCAY"/>
<dbReference type="PANTHER" id="PTHR33706">
    <property type="entry name" value="MORN VARIANT REPEAT PROTEIN"/>
    <property type="match status" value="1"/>
</dbReference>
<gene>
    <name evidence="1" type="ORF">PPRIM_AZ9-3.1.T1040005</name>
</gene>